<protein>
    <recommendedName>
        <fullName evidence="4">Actin-related protein 8</fullName>
    </recommendedName>
</protein>
<dbReference type="EnsemblMetazoa" id="XM_022793597">
    <property type="protein sequence ID" value="XP_022649332"/>
    <property type="gene ID" value="LOC111245351"/>
</dbReference>
<dbReference type="CTD" id="32769"/>
<dbReference type="FunCoup" id="A0A7M7JAW6">
    <property type="interactions" value="1787"/>
</dbReference>
<sequence length="546" mass="60948">MLEEGPWLVRPTDIVVIHPGSRNLRIGLASDATPRTLPHCVARKRRRQTAGSARKITAPRTPANYQYLPPVSANNEVLSVIDKKAHQLSGLLSNCLTSKGVQRFTVEQSRTIQVGTISVQMGDDNSYVNPAENVEKLFGDEALRVRPGSDFDVFWPMRRGRLNLHKGIGGSLTAALHDLKDIWDWAIREHLSTTPEGKSAILIVSDVYVAEHVKRIVDLLFLELGFQRLFVHVESVCAAFGSGMASACVVDVGDQKTLITCVDDGISLKQTRLLMEFGGADLTQLMKYLFKEKMPWGVYKPDSIYDSRLLDRLKQSFCHLNLDHCGEIEGRFMHSPPGDTPREFSLSVAEEAMITVLGAFSPDMLALTGPKRSHLHAPQVCDPQDPHDDLYILQTQRKRGDAEFDEGDDEDGLPTELKDPIRLETIPIPQVLGIDVAILQSVDRCESEDVKRKMLSQLLLVGGGLSYFPGVATWLRNRLAVQMPKALQGEPIEIVTRAKELPPDSCVWRGANIMSQLDTSHELWISAADWRRYGSKVLRERSVFGW</sequence>
<dbReference type="Pfam" id="PF00022">
    <property type="entry name" value="Actin"/>
    <property type="match status" value="2"/>
</dbReference>
<reference evidence="2" key="1">
    <citation type="submission" date="2021-01" db="UniProtKB">
        <authorList>
            <consortium name="EnsemblMetazoa"/>
        </authorList>
    </citation>
    <scope>IDENTIFICATION</scope>
</reference>
<dbReference type="KEGG" id="vde:111245351"/>
<dbReference type="Proteomes" id="UP000594260">
    <property type="component" value="Unplaced"/>
</dbReference>
<evidence type="ECO:0000313" key="3">
    <source>
        <dbReference type="Proteomes" id="UP000594260"/>
    </source>
</evidence>
<keyword evidence="3" id="KW-1185">Reference proteome</keyword>
<dbReference type="RefSeq" id="XP_022649332.1">
    <property type="nucleotide sequence ID" value="XM_022793597.1"/>
</dbReference>
<dbReference type="InterPro" id="IPR004000">
    <property type="entry name" value="Actin"/>
</dbReference>
<evidence type="ECO:0000313" key="2">
    <source>
        <dbReference type="EnsemblMetazoa" id="XP_022649332"/>
    </source>
</evidence>
<name>A0A7M7JAW6_VARDE</name>
<dbReference type="InterPro" id="IPR043129">
    <property type="entry name" value="ATPase_NBD"/>
</dbReference>
<evidence type="ECO:0008006" key="4">
    <source>
        <dbReference type="Google" id="ProtNLM"/>
    </source>
</evidence>
<organism evidence="2 3">
    <name type="scientific">Varroa destructor</name>
    <name type="common">Honeybee mite</name>
    <dbReference type="NCBI Taxonomy" id="109461"/>
    <lineage>
        <taxon>Eukaryota</taxon>
        <taxon>Metazoa</taxon>
        <taxon>Ecdysozoa</taxon>
        <taxon>Arthropoda</taxon>
        <taxon>Chelicerata</taxon>
        <taxon>Arachnida</taxon>
        <taxon>Acari</taxon>
        <taxon>Parasitiformes</taxon>
        <taxon>Mesostigmata</taxon>
        <taxon>Gamasina</taxon>
        <taxon>Dermanyssoidea</taxon>
        <taxon>Varroidae</taxon>
        <taxon>Varroa</taxon>
    </lineage>
</organism>
<dbReference type="CDD" id="cd10206">
    <property type="entry name" value="ASKHA_NBD_Arp8-like"/>
    <property type="match status" value="1"/>
</dbReference>
<proteinExistence type="inferred from homology"/>
<dbReference type="GeneID" id="111245351"/>
<dbReference type="Gene3D" id="3.90.640.10">
    <property type="entry name" value="Actin, Chain A, domain 4"/>
    <property type="match status" value="1"/>
</dbReference>
<dbReference type="OMA" id="AYKCMWA"/>
<dbReference type="SUPFAM" id="SSF53067">
    <property type="entry name" value="Actin-like ATPase domain"/>
    <property type="match status" value="2"/>
</dbReference>
<dbReference type="SMART" id="SM00268">
    <property type="entry name" value="ACTIN"/>
    <property type="match status" value="1"/>
</dbReference>
<dbReference type="PANTHER" id="PTHR11937">
    <property type="entry name" value="ACTIN"/>
    <property type="match status" value="1"/>
</dbReference>
<comment type="similarity">
    <text evidence="1">Belongs to the actin family.</text>
</comment>
<dbReference type="InParanoid" id="A0A7M7JAW6"/>
<dbReference type="OrthoDB" id="5572108at2759"/>
<dbReference type="AlphaFoldDB" id="A0A7M7JAW6"/>
<evidence type="ECO:0000256" key="1">
    <source>
        <dbReference type="RuleBase" id="RU000487"/>
    </source>
</evidence>
<accession>A0A7M7JAW6</accession>
<dbReference type="Gene3D" id="3.30.420.40">
    <property type="match status" value="2"/>
</dbReference>